<gene>
    <name evidence="2" type="ORF">FEV09_03105</name>
</gene>
<keyword evidence="3" id="KW-1185">Reference proteome</keyword>
<dbReference type="Proteomes" id="UP001152872">
    <property type="component" value="Unassembled WGS sequence"/>
</dbReference>
<organism evidence="2 3">
    <name type="scientific">Pseudanabaena catenata USMAC16</name>
    <dbReference type="NCBI Taxonomy" id="1855837"/>
    <lineage>
        <taxon>Bacteria</taxon>
        <taxon>Bacillati</taxon>
        <taxon>Cyanobacteriota</taxon>
        <taxon>Cyanophyceae</taxon>
        <taxon>Pseudanabaenales</taxon>
        <taxon>Pseudanabaenaceae</taxon>
        <taxon>Pseudanabaena</taxon>
    </lineage>
</organism>
<evidence type="ECO:0000256" key="1">
    <source>
        <dbReference type="SAM" id="SignalP"/>
    </source>
</evidence>
<comment type="caution">
    <text evidence="2">The sequence shown here is derived from an EMBL/GenBank/DDBJ whole genome shotgun (WGS) entry which is preliminary data.</text>
</comment>
<proteinExistence type="predicted"/>
<reference evidence="2" key="1">
    <citation type="submission" date="2019-05" db="EMBL/GenBank/DDBJ databases">
        <title>Whole genome sequencing of Pseudanabaena catenata USMAC16.</title>
        <authorList>
            <person name="Khan Z."/>
            <person name="Omar W.M."/>
            <person name="Convey P."/>
            <person name="Merican F."/>
            <person name="Najimudin N."/>
        </authorList>
    </citation>
    <scope>NUCLEOTIDE SEQUENCE</scope>
    <source>
        <strain evidence="2">USMAC16</strain>
    </source>
</reference>
<evidence type="ECO:0000313" key="3">
    <source>
        <dbReference type="Proteomes" id="UP001152872"/>
    </source>
</evidence>
<protein>
    <recommendedName>
        <fullName evidence="4">PEP-CTERM sorting domain-containing protein</fullName>
    </recommendedName>
</protein>
<sequence>MNKSVLSKVFSAIAISLGAIATSLPAQAGTIVNGWNYARDDYSYDGSGSGGFNADSRWDIYGMGYKVVGNDVYVGINSSNSLYGVNSNNTNVGFGSLFLDFNYGNAGNNFSTAQGSLLGVRFAPNNDFGANTVGVYTGVTGQSVASSNNGYSSYNAYRNSAGNSTAGDLAANDSYFAPYINNGSSLPLEIATGNLFAGGNLSYLTQSDLAAIGFPSTIYQASANPNTFGFKFTLPSQYQGQQFLATLGFECSNDLVSVRPVPVPPAIAGIFLAGAFGGWRAARRKKQLKVVAA</sequence>
<name>A0A9X4M6U2_9CYAN</name>
<evidence type="ECO:0008006" key="4">
    <source>
        <dbReference type="Google" id="ProtNLM"/>
    </source>
</evidence>
<accession>A0A9X4M6U2</accession>
<keyword evidence="1" id="KW-0732">Signal</keyword>
<feature type="chain" id="PRO_5040909016" description="PEP-CTERM sorting domain-containing protein" evidence="1">
    <location>
        <begin position="29"/>
        <end position="293"/>
    </location>
</feature>
<dbReference type="AlphaFoldDB" id="A0A9X4M6U2"/>
<evidence type="ECO:0000313" key="2">
    <source>
        <dbReference type="EMBL" id="MDG3493537.1"/>
    </source>
</evidence>
<feature type="signal peptide" evidence="1">
    <location>
        <begin position="1"/>
        <end position="28"/>
    </location>
</feature>
<dbReference type="NCBIfam" id="NF041930">
    <property type="entry name" value="Xrt_dep_XDD3"/>
    <property type="match status" value="1"/>
</dbReference>
<dbReference type="RefSeq" id="WP_009625577.1">
    <property type="nucleotide sequence ID" value="NZ_VBTY01000014.1"/>
</dbReference>
<dbReference type="EMBL" id="VBTY01000014">
    <property type="protein sequence ID" value="MDG3493537.1"/>
    <property type="molecule type" value="Genomic_DNA"/>
</dbReference>